<dbReference type="EMBL" id="LT629745">
    <property type="protein sequence ID" value="SDS30822.1"/>
    <property type="molecule type" value="Genomic_DNA"/>
</dbReference>
<keyword evidence="6" id="KW-1185">Reference proteome</keyword>
<feature type="domain" description="Cadherin" evidence="3">
    <location>
        <begin position="1283"/>
        <end position="1377"/>
    </location>
</feature>
<accession>A0A1H1R528</accession>
<feature type="region of interest" description="Disordered" evidence="2">
    <location>
        <begin position="1001"/>
        <end position="1028"/>
    </location>
</feature>
<sequence>MIWKTTLQNLNVSLSKGSIRSDEKNKNSGLKIFLLLLAFFQFNSLFSQEYVPILDPVGQFEIDGNLTAKDIPDGVDWAPFWDGSQYVSGNNYIFDAQGNPVDPNTSVFVIDPIESSTDDVFVGGLKYTDDPTEWRSKLAGASPGKGDMSSAFYHISRDASGDQWLFVGSDRLKNNGTSYIDFEFFQGGVFHDNASNTFTTTNTNGLGRTEGDFLISVKYSNGGDNATVQFFIWNGTEFIDFTTSLGASDAFAAGNTTLVRRPFTNNNAAVYDAYLFVEAGLNITKIFNGIAGEFCDEIALESLLVKTKTSTSDTAQLIDFIGPVPVDIFFGAARISYDPNPVCEDFVGTYSPTIEGVQDGTFSASPGGLDIDPNSGVIDIAGSNAGTYIITYTFDSYGCTGLTSTYEVTISPVPNTPEPNTQYENGDFNQCFTGQLLDANDAIIPESGTSLIWYTTPTGNETTSTPTLSQPGTVSFYAVAVADSGNCTNDQRTEVILQLRDEPVANDDTSSTNEDEAKIIDVIANDTDLENNPLTITGVTQPNNGSVAIIDNKITYTPDPNYNGPDTFSYTISDGDCGKDTATVTVTVNSVNDLPNAEEDSLTVDEDSTAGVDNQVDVSTNDDIGGDGGDTDNFSLTSPPSDGTVTEINDGVFQYIPDADFNGSDSFTYTITDANGDTDTAEVSVTVNSVNDVPTANNDNLIVNEDSTAGVSNQVNVASNDDIGGDGGDADNFEITDPASNGTVSEISDGIFEYIPDADYNGPDSFTYTITDADGDTDIATVSITVNSVNDLPNAEDDELTVEEDSTAGAGNQVDVSTNDNVGGDGGDSDNFALATQATNGIVTEINDGIFQYIPDADYNGSDFFTYTITDADGDTDTATVNIIVNSVNDTPTAENDSLTVEEDSSAGASNQVNVAANDDIGGDGGDSDNFELASPASNGTVTEISDGVFQYIPDEDYFGPDSFSYTITDADGDSATATVSVTVNPVNDLPTADNDILNVDEDSTAGPSNQIDVSSNDDIGGDGGDADNFELLSSATNGTVTEVSDGVFQYIPDADYNGSDSFTYTITDVDGDTDTATVSVTVNSVNDTPTAEDDSLTVEEDSNSGATNQVDVTGNDYVGGDGGDGDDFAITSQPANGTVSEITDGIFEYIPNPNFNGSDSFTYTITDADGDSVIAEVSVTVNPVNDPPVAENDIASTDEDVAFDIPVLDNDTDIDGDQLTITNASDPANGTTNINPDGTIEYIPDPNFNGQDSFTYTISDGNGGTDTATVQVFVGVVNDPPEATDDEATTPEDISIDIDVTSNDDDTDGDDLTVFSVSDPDNGSVEINDDNTIKYTPDLNFNGEDSFTYTISDGNGGTDTATVTVTVTPVNDDPVAVNDLASTAEDNSVNINVLSNDSDVDGDTLEVTEVTDSANGTTSINPDGTVLYTPDPDYFGEDTFAYTISDGQGGNDTATVTVTVTPVDDIPVANDDTLEVDEDSIAGEDNQIDVSSNDDIGGDGGDEDNFSIDTQPGNGTVTEVTDGIFEYVPNADFNGEDSFSYTITDLDGDTDSATVTITVNEVDDVPTATDDSLSVDEDSTAGASNQVDVSTNDDIGGDGGDGDDFSITTLPTNGTVTEISDGVFEYVPEADYNGSDSFTYTITDIDGDTDSATVTITVNSINDNPEATNDSLIVDEDSSAGNDNQINVSVNDDIGGDGGDDDNFSITTQPENGSVTEISDGVFEYIPDPDFNGPDSFTYTITDVDGDTDTATVSITVNSVDDFPIANDDSLEVDEDSVAGATNQIDVSTNDDIGGDGGDGDDYYVSIPPENGTVTEVSDGIFEYIPNPDFNGKDSFTYTIEDIDGDTDTAVVSITVNSVEDVPVANDDTLIVEEDSNTGSSNQVDVSINDDIGGDGGDGDDFEISIPPTNGTVSEISDGVFEYIPFPDFNGTDTFTYTLTDVDGSSVSGTVTVTVNPVNDAPVAEDDIAVTEENTSKDIPVLDNDQDVDEDELEVTEVSDPPNGSTAINPDGSITYTPDPDFTGEDTFTYTVSDGNGGEDTGTVTVFVSDESGPEIVCPESLPINNDEGICGAVYTFEFPEFSDNSGDATMEQIGGPVTGDIFPLGVSTLIFKATDSSGNFTICSYDVTVIDAEDPVIISCAPDMVTVVADNGACEASGVNLGMPAATDNCTNEADLIITNDAPAIFALGETLVTWTIEDAAGNTTTCEQIVIVTDTQSPVISECALDMMTVEADNGACEASGVNLGMPSATDNCTASEDLIITNDAPAVFNAGETIVTWTIEDAAGNSSTCEQIVNVIDTQTPVITECAPDMMTIEVDNGTCEATGITLGMPMVSDNCTSSEELIITNDAPEVFSLGETTVTWTIQDTTGNTTTCEQIINVIDTQDPVFEEVADIPVNNDPGQCGAVVNYDLPVATDNCGVESLTLTEGLESGEQFPVGPTTVTYIATDTSGNTSSTSFEVIVTDNESPSVECPGDLILNAEFGTEFLIVTYNEITVTDNCDGTTVELTQGFASGEEFPVGVTTTVMYSITDASGNNVECIFTVTVNEDNPEPPSPPSGSVTAETTCADPTGTITVETQEGLTYSIDDENYQESGVFENLEPDTYEVTAKDEFDQVSTATIVTLDPPVADEIVLVNQGVMNLCIEDSDFDLFELFSGEYDNTGTWIDTDNSGALQNSFVDPTQLNDGESYRFQYEITGVCASITEVTVIINDDCVVLNCSIQDLKDSISKAVTPNGDNRNDFFEVDLDTECGFTYDLKIFNRWGNEVFTAQNYQNNWDGYSESSFTNSNQLPSGTYFYILEIRNSEFAPIQGYIYLGTK</sequence>
<feature type="compositionally biased region" description="Acidic residues" evidence="2">
    <location>
        <begin position="596"/>
        <end position="608"/>
    </location>
</feature>
<dbReference type="PROSITE" id="PS50268">
    <property type="entry name" value="CADHERIN_2"/>
    <property type="match status" value="4"/>
</dbReference>
<dbReference type="Pfam" id="PF02494">
    <property type="entry name" value="HYR"/>
    <property type="match status" value="6"/>
</dbReference>
<feature type="compositionally biased region" description="Polar residues" evidence="2">
    <location>
        <begin position="1006"/>
        <end position="1017"/>
    </location>
</feature>
<evidence type="ECO:0000313" key="5">
    <source>
        <dbReference type="EMBL" id="SDS30822.1"/>
    </source>
</evidence>
<feature type="domain" description="HYR" evidence="4">
    <location>
        <begin position="2134"/>
        <end position="2217"/>
    </location>
</feature>
<evidence type="ECO:0000313" key="6">
    <source>
        <dbReference type="Proteomes" id="UP000198858"/>
    </source>
</evidence>
<feature type="region of interest" description="Disordered" evidence="2">
    <location>
        <begin position="903"/>
        <end position="940"/>
    </location>
</feature>
<dbReference type="NCBIfam" id="NF012211">
    <property type="entry name" value="tand_rpt_95"/>
    <property type="match status" value="16"/>
</dbReference>
<feature type="domain" description="Cadherin" evidence="3">
    <location>
        <begin position="1000"/>
        <end position="1092"/>
    </location>
</feature>
<feature type="domain" description="HYR" evidence="4">
    <location>
        <begin position="2050"/>
        <end position="2133"/>
    </location>
</feature>
<reference evidence="5 6" key="1">
    <citation type="submission" date="2016-10" db="EMBL/GenBank/DDBJ databases">
        <authorList>
            <person name="Varghese N."/>
            <person name="Submissions S."/>
        </authorList>
    </citation>
    <scope>NUCLEOTIDE SEQUENCE [LARGE SCALE GENOMIC DNA]</scope>
    <source>
        <strain evidence="5 6">Mar_2010_102</strain>
    </source>
</reference>
<dbReference type="InterPro" id="IPR003410">
    <property type="entry name" value="HYR_dom"/>
</dbReference>
<dbReference type="PROSITE" id="PS50825">
    <property type="entry name" value="HYR"/>
    <property type="match status" value="5"/>
</dbReference>
<dbReference type="GO" id="GO:0005509">
    <property type="term" value="F:calcium ion binding"/>
    <property type="evidence" value="ECO:0007669"/>
    <property type="project" value="InterPro"/>
</dbReference>
<name>A0A1H1R528_9FLAO</name>
<dbReference type="PANTHER" id="PTHR24273:SF32">
    <property type="entry name" value="HYALIN"/>
    <property type="match status" value="1"/>
</dbReference>
<dbReference type="NCBIfam" id="TIGR04131">
    <property type="entry name" value="Bac_Flav_CTERM"/>
    <property type="match status" value="1"/>
</dbReference>
<dbReference type="PANTHER" id="PTHR24273">
    <property type="entry name" value="FI04643P-RELATED"/>
    <property type="match status" value="1"/>
</dbReference>
<dbReference type="Pfam" id="PF13585">
    <property type="entry name" value="CHU_C"/>
    <property type="match status" value="1"/>
</dbReference>
<dbReference type="InterPro" id="IPR002126">
    <property type="entry name" value="Cadherin-like_dom"/>
</dbReference>
<feature type="domain" description="HYR" evidence="4">
    <location>
        <begin position="2300"/>
        <end position="2385"/>
    </location>
</feature>
<feature type="domain" description="HYR" evidence="4">
    <location>
        <begin position="2466"/>
        <end position="2550"/>
    </location>
</feature>
<organism evidence="5 6">
    <name type="scientific">Christiangramia echinicola</name>
    <dbReference type="NCBI Taxonomy" id="279359"/>
    <lineage>
        <taxon>Bacteria</taxon>
        <taxon>Pseudomonadati</taxon>
        <taxon>Bacteroidota</taxon>
        <taxon>Flavobacteriia</taxon>
        <taxon>Flavobacteriales</taxon>
        <taxon>Flavobacteriaceae</taxon>
        <taxon>Christiangramia</taxon>
    </lineage>
</organism>
<dbReference type="GO" id="GO:0016020">
    <property type="term" value="C:membrane"/>
    <property type="evidence" value="ECO:0007669"/>
    <property type="project" value="InterPro"/>
</dbReference>
<gene>
    <name evidence="5" type="ORF">SAMN04488552_2759</name>
</gene>
<proteinExistence type="predicted"/>
<feature type="domain" description="Cadherin" evidence="3">
    <location>
        <begin position="1675"/>
        <end position="1767"/>
    </location>
</feature>
<feature type="domain" description="HYR" evidence="4">
    <location>
        <begin position="2386"/>
        <end position="2465"/>
    </location>
</feature>
<dbReference type="Gene3D" id="2.60.40.2810">
    <property type="match status" value="2"/>
</dbReference>
<protein>
    <submittedName>
        <fullName evidence="5">Gliding motility-associated C-terminal domain-containing protein</fullName>
    </submittedName>
</protein>
<feature type="domain" description="Cadherin" evidence="3">
    <location>
        <begin position="1552"/>
        <end position="1668"/>
    </location>
</feature>
<keyword evidence="1" id="KW-0677">Repeat</keyword>
<feature type="compositionally biased region" description="Polar residues" evidence="2">
    <location>
        <begin position="633"/>
        <end position="642"/>
    </location>
</feature>
<feature type="region of interest" description="Disordered" evidence="2">
    <location>
        <begin position="1087"/>
        <end position="1115"/>
    </location>
</feature>
<dbReference type="RefSeq" id="WP_089663361.1">
    <property type="nucleotide sequence ID" value="NZ_LT629745.1"/>
</dbReference>
<evidence type="ECO:0000256" key="1">
    <source>
        <dbReference type="ARBA" id="ARBA00022737"/>
    </source>
</evidence>
<feature type="compositionally biased region" description="Acidic residues" evidence="2">
    <location>
        <begin position="1091"/>
        <end position="1103"/>
    </location>
</feature>
<dbReference type="GO" id="GO:0007156">
    <property type="term" value="P:homophilic cell adhesion via plasma membrane adhesion molecules"/>
    <property type="evidence" value="ECO:0007669"/>
    <property type="project" value="InterPro"/>
</dbReference>
<evidence type="ECO:0000259" key="3">
    <source>
        <dbReference type="PROSITE" id="PS50268"/>
    </source>
</evidence>
<feature type="compositionally biased region" description="Polar residues" evidence="2">
    <location>
        <begin position="1582"/>
        <end position="1593"/>
    </location>
</feature>
<dbReference type="Gene3D" id="2.60.40.3440">
    <property type="match status" value="14"/>
</dbReference>
<dbReference type="STRING" id="1250231.SAMN04488552_2759"/>
<evidence type="ECO:0000259" key="4">
    <source>
        <dbReference type="PROSITE" id="PS50825"/>
    </source>
</evidence>
<dbReference type="Proteomes" id="UP000198858">
    <property type="component" value="Chromosome I"/>
</dbReference>
<dbReference type="Pfam" id="PF17963">
    <property type="entry name" value="Big_9"/>
    <property type="match status" value="16"/>
</dbReference>
<evidence type="ECO:0000256" key="2">
    <source>
        <dbReference type="SAM" id="MobiDB-lite"/>
    </source>
</evidence>
<feature type="region of interest" description="Disordered" evidence="2">
    <location>
        <begin position="596"/>
        <end position="642"/>
    </location>
</feature>
<dbReference type="InterPro" id="IPR026341">
    <property type="entry name" value="T9SS_type_B"/>
</dbReference>
<feature type="compositionally biased region" description="Acidic residues" evidence="2">
    <location>
        <begin position="1497"/>
        <end position="1507"/>
    </location>
</feature>
<feature type="region of interest" description="Disordered" evidence="2">
    <location>
        <begin position="1567"/>
        <end position="1602"/>
    </location>
</feature>
<feature type="region of interest" description="Disordered" evidence="2">
    <location>
        <begin position="1482"/>
        <end position="1515"/>
    </location>
</feature>
<feature type="compositionally biased region" description="Acidic residues" evidence="2">
    <location>
        <begin position="797"/>
        <end position="806"/>
    </location>
</feature>
<feature type="region of interest" description="Disordered" evidence="2">
    <location>
        <begin position="797"/>
        <end position="828"/>
    </location>
</feature>